<dbReference type="EMBL" id="ML005006">
    <property type="protein sequence ID" value="RKP20927.1"/>
    <property type="molecule type" value="Genomic_DNA"/>
</dbReference>
<evidence type="ECO:0000313" key="12">
    <source>
        <dbReference type="Proteomes" id="UP000281549"/>
    </source>
</evidence>
<evidence type="ECO:0000259" key="9">
    <source>
        <dbReference type="Pfam" id="PF21192"/>
    </source>
</evidence>
<evidence type="ECO:0000256" key="2">
    <source>
        <dbReference type="ARBA" id="ARBA00017035"/>
    </source>
</evidence>
<dbReference type="GO" id="GO:0000055">
    <property type="term" value="P:ribosomal large subunit export from nucleus"/>
    <property type="evidence" value="ECO:0007669"/>
    <property type="project" value="TreeGrafter"/>
</dbReference>
<dbReference type="GO" id="GO:0015031">
    <property type="term" value="P:protein transport"/>
    <property type="evidence" value="ECO:0007669"/>
    <property type="project" value="UniProtKB-KW"/>
</dbReference>
<dbReference type="InterPro" id="IPR039768">
    <property type="entry name" value="Nmd3"/>
</dbReference>
<dbReference type="InterPro" id="IPR048898">
    <property type="entry name" value="OB_NMD3"/>
</dbReference>
<dbReference type="InterPro" id="IPR007064">
    <property type="entry name" value="Nmd3_N"/>
</dbReference>
<dbReference type="Pfam" id="PF21192">
    <property type="entry name" value="OB_NMD3"/>
    <property type="match status" value="1"/>
</dbReference>
<feature type="domain" description="60S ribosomal export protein NMD3 OB-fold" evidence="9">
    <location>
        <begin position="280"/>
        <end position="364"/>
    </location>
</feature>
<evidence type="ECO:0000256" key="1">
    <source>
        <dbReference type="ARBA" id="ARBA00009794"/>
    </source>
</evidence>
<protein>
    <recommendedName>
        <fullName evidence="2 7">60S ribosomal export protein NMD3</fullName>
    </recommendedName>
</protein>
<evidence type="ECO:0000313" key="11">
    <source>
        <dbReference type="EMBL" id="RKP20927.1"/>
    </source>
</evidence>
<dbReference type="Pfam" id="PF04981">
    <property type="entry name" value="NMD3"/>
    <property type="match status" value="1"/>
</dbReference>
<evidence type="ECO:0000256" key="6">
    <source>
        <dbReference type="ARBA" id="ARBA00023242"/>
    </source>
</evidence>
<dbReference type="GO" id="GO:0043023">
    <property type="term" value="F:ribosomal large subunit binding"/>
    <property type="evidence" value="ECO:0007669"/>
    <property type="project" value="InterPro"/>
</dbReference>
<keyword evidence="3 7" id="KW-0813">Transport</keyword>
<feature type="domain" description="60S ribosomal export protein NMD3 SH3" evidence="10">
    <location>
        <begin position="216"/>
        <end position="262"/>
    </location>
</feature>
<evidence type="ECO:0000256" key="3">
    <source>
        <dbReference type="ARBA" id="ARBA00022448"/>
    </source>
</evidence>
<evidence type="ECO:0000259" key="10">
    <source>
        <dbReference type="Pfam" id="PF21193"/>
    </source>
</evidence>
<comment type="similarity">
    <text evidence="1 7">Belongs to the NMD3 family.</text>
</comment>
<reference evidence="12" key="1">
    <citation type="journal article" date="2018" name="Nat. Microbiol.">
        <title>Leveraging single-cell genomics to expand the fungal tree of life.</title>
        <authorList>
            <person name="Ahrendt S.R."/>
            <person name="Quandt C.A."/>
            <person name="Ciobanu D."/>
            <person name="Clum A."/>
            <person name="Salamov A."/>
            <person name="Andreopoulos B."/>
            <person name="Cheng J.F."/>
            <person name="Woyke T."/>
            <person name="Pelin A."/>
            <person name="Henrissat B."/>
            <person name="Reynolds N.K."/>
            <person name="Benny G.L."/>
            <person name="Smith M.E."/>
            <person name="James T.Y."/>
            <person name="Grigoriev I.V."/>
        </authorList>
    </citation>
    <scope>NUCLEOTIDE SEQUENCE [LARGE SCALE GENOMIC DNA]</scope>
    <source>
        <strain evidence="12">CSF55</strain>
    </source>
</reference>
<proteinExistence type="inferred from homology"/>
<sequence>MACLRSRVDITEGIPKQLTLGYCKSCERFHQPPNSWVHCALESKELLALCLKKLKGLNKVRLVDAGFIWTEPHSRRIKIKIQVQKEVFANTVLQQTLIIEYIMAGQQCEDCARIEAKNTWKAALQLRQKVNHKKTFLFLEQLILKYNAHKDTTNISEKRDGLDFFFQSKNHALRLLEFLQGIAPLRYKASEQLVSSDIHEGTANMKYTFSVELVPVCKDDLVLLPLKVANALGGIRPLVLCSRVSNLISFVDPNTLQTADLNALAYWRTPFTSLCSHKDLIEYYVVDIEPHYGVTKGKFMLADVYVCKVNDMNTTYIARSHLGSVLKAGDLVYGYDLATANFNSETYDQMRTSYDFPDVVIVKKSYSDKRKKNKQRTWKLKALNKTSDEDLAPKKSEQMKIEMDYENFLRDIEEDEEMRAAVALYKDHEAIQRKLNSMETESSNEGELEIPLEQLLDELDLNDADVAGN</sequence>
<evidence type="ECO:0000256" key="7">
    <source>
        <dbReference type="RuleBase" id="RU364108"/>
    </source>
</evidence>
<comment type="subcellular location">
    <subcellularLocation>
        <location evidence="7">Cytoplasm</location>
    </subcellularLocation>
    <subcellularLocation>
        <location evidence="7">Nucleus</location>
    </subcellularLocation>
</comment>
<dbReference type="InterPro" id="IPR048899">
    <property type="entry name" value="NMD_SH3"/>
</dbReference>
<gene>
    <name evidence="11" type="ORF">ROZALSC1DRAFT_27619</name>
</gene>
<evidence type="ECO:0000256" key="5">
    <source>
        <dbReference type="ARBA" id="ARBA00022927"/>
    </source>
</evidence>
<dbReference type="GO" id="GO:0005634">
    <property type="term" value="C:nucleus"/>
    <property type="evidence" value="ECO:0007669"/>
    <property type="project" value="UniProtKB-SubCell"/>
</dbReference>
<dbReference type="Pfam" id="PF21193">
    <property type="entry name" value="NMD_SH3"/>
    <property type="match status" value="1"/>
</dbReference>
<dbReference type="GO" id="GO:0005737">
    <property type="term" value="C:cytoplasm"/>
    <property type="evidence" value="ECO:0007669"/>
    <property type="project" value="UniProtKB-SubCell"/>
</dbReference>
<keyword evidence="4 7" id="KW-0963">Cytoplasm</keyword>
<evidence type="ECO:0000259" key="8">
    <source>
        <dbReference type="Pfam" id="PF04981"/>
    </source>
</evidence>
<keyword evidence="5 7" id="KW-0653">Protein transport</keyword>
<dbReference type="AlphaFoldDB" id="A0A4P9YMK0"/>
<comment type="function">
    <text evidence="7">Acts as an adapter for the XPO1/CRM1-mediated export of the 60S ribosomal subunit.</text>
</comment>
<feature type="domain" description="Nmd3 N-terminal" evidence="8">
    <location>
        <begin position="2"/>
        <end position="213"/>
    </location>
</feature>
<dbReference type="Proteomes" id="UP000281549">
    <property type="component" value="Unassembled WGS sequence"/>
</dbReference>
<accession>A0A4P9YMK0</accession>
<keyword evidence="6 7" id="KW-0539">Nucleus</keyword>
<dbReference type="PANTHER" id="PTHR12746">
    <property type="entry name" value="NONSENSE-MEDIATED MRNA DECAY PROTEIN 3"/>
    <property type="match status" value="1"/>
</dbReference>
<dbReference type="PANTHER" id="PTHR12746:SF2">
    <property type="entry name" value="60S RIBOSOMAL EXPORT PROTEIN NMD3"/>
    <property type="match status" value="1"/>
</dbReference>
<name>A0A4P9YMK0_ROZAC</name>
<evidence type="ECO:0000256" key="4">
    <source>
        <dbReference type="ARBA" id="ARBA00022490"/>
    </source>
</evidence>
<organism evidence="11 12">
    <name type="scientific">Rozella allomycis (strain CSF55)</name>
    <dbReference type="NCBI Taxonomy" id="988480"/>
    <lineage>
        <taxon>Eukaryota</taxon>
        <taxon>Fungi</taxon>
        <taxon>Fungi incertae sedis</taxon>
        <taxon>Cryptomycota</taxon>
        <taxon>Cryptomycota incertae sedis</taxon>
        <taxon>Rozella</taxon>
    </lineage>
</organism>